<sequence>STQALMKGCYQFIGKDPITYLPATSTECHHLIFWCMGWLPGHYEDCPCGIGHTSQNHLPKCPLIPCLLFAALPSPTIDTNPIDFAISSLPTSPRYPCCFWVPLLKILLYIACICCLDIILPPEDSGSI</sequence>
<accession>A0A4P9ZN95</accession>
<keyword evidence="1" id="KW-0472">Membrane</keyword>
<dbReference type="AlphaFoldDB" id="A0A4P9ZN95"/>
<evidence type="ECO:0000313" key="2">
    <source>
        <dbReference type="EMBL" id="RKP34886.1"/>
    </source>
</evidence>
<reference evidence="3" key="1">
    <citation type="journal article" date="2018" name="Nat. Microbiol.">
        <title>Leveraging single-cell genomics to expand the fungal tree of life.</title>
        <authorList>
            <person name="Ahrendt S.R."/>
            <person name="Quandt C.A."/>
            <person name="Ciobanu D."/>
            <person name="Clum A."/>
            <person name="Salamov A."/>
            <person name="Andreopoulos B."/>
            <person name="Cheng J.F."/>
            <person name="Woyke T."/>
            <person name="Pelin A."/>
            <person name="Henrissat B."/>
            <person name="Reynolds N.K."/>
            <person name="Benny G.L."/>
            <person name="Smith M.E."/>
            <person name="James T.Y."/>
            <person name="Grigoriev I.V."/>
        </authorList>
    </citation>
    <scope>NUCLEOTIDE SEQUENCE [LARGE SCALE GENOMIC DNA]</scope>
    <source>
        <strain evidence="3">RSA 468</strain>
    </source>
</reference>
<feature type="non-terminal residue" evidence="2">
    <location>
        <position position="1"/>
    </location>
</feature>
<dbReference type="EMBL" id="ML003035">
    <property type="protein sequence ID" value="RKP34886.1"/>
    <property type="molecule type" value="Genomic_DNA"/>
</dbReference>
<keyword evidence="1" id="KW-0812">Transmembrane</keyword>
<protein>
    <submittedName>
        <fullName evidence="2">Uncharacterized protein</fullName>
    </submittedName>
</protein>
<keyword evidence="3" id="KW-1185">Reference proteome</keyword>
<proteinExistence type="predicted"/>
<keyword evidence="1" id="KW-1133">Transmembrane helix</keyword>
<organism evidence="2 3">
    <name type="scientific">Dimargaris cristalligena</name>
    <dbReference type="NCBI Taxonomy" id="215637"/>
    <lineage>
        <taxon>Eukaryota</taxon>
        <taxon>Fungi</taxon>
        <taxon>Fungi incertae sedis</taxon>
        <taxon>Zoopagomycota</taxon>
        <taxon>Kickxellomycotina</taxon>
        <taxon>Dimargaritomycetes</taxon>
        <taxon>Dimargaritales</taxon>
        <taxon>Dimargaritaceae</taxon>
        <taxon>Dimargaris</taxon>
    </lineage>
</organism>
<dbReference type="STRING" id="215637.A0A4P9ZN95"/>
<name>A0A4P9ZN95_9FUNG</name>
<evidence type="ECO:0000256" key="1">
    <source>
        <dbReference type="SAM" id="Phobius"/>
    </source>
</evidence>
<dbReference type="Proteomes" id="UP000268162">
    <property type="component" value="Unassembled WGS sequence"/>
</dbReference>
<gene>
    <name evidence="2" type="ORF">BJ085DRAFT_15772</name>
</gene>
<evidence type="ECO:0000313" key="3">
    <source>
        <dbReference type="Proteomes" id="UP000268162"/>
    </source>
</evidence>
<feature type="transmembrane region" description="Helical" evidence="1">
    <location>
        <begin position="99"/>
        <end position="120"/>
    </location>
</feature>